<accession>A0A8J4TCZ3</accession>
<comment type="caution">
    <text evidence="1">The sequence shown here is derived from an EMBL/GenBank/DDBJ whole genome shotgun (WGS) entry which is preliminary data.</text>
</comment>
<evidence type="ECO:0000313" key="1">
    <source>
        <dbReference type="EMBL" id="KAF5402604.1"/>
    </source>
</evidence>
<dbReference type="OrthoDB" id="442947at2759"/>
<dbReference type="AlphaFoldDB" id="A0A8J4TCZ3"/>
<proteinExistence type="predicted"/>
<dbReference type="GO" id="GO:0003723">
    <property type="term" value="F:RNA binding"/>
    <property type="evidence" value="ECO:0007669"/>
    <property type="project" value="InterPro"/>
</dbReference>
<dbReference type="EMBL" id="LUCH01001711">
    <property type="protein sequence ID" value="KAF5402604.1"/>
    <property type="molecule type" value="Genomic_DNA"/>
</dbReference>
<evidence type="ECO:0000313" key="2">
    <source>
        <dbReference type="Proteomes" id="UP000748531"/>
    </source>
</evidence>
<gene>
    <name evidence="1" type="ORF">PHET_03491</name>
</gene>
<keyword evidence="2" id="KW-1185">Reference proteome</keyword>
<protein>
    <recommendedName>
        <fullName evidence="3">K Homology domain-containing protein</fullName>
    </recommendedName>
</protein>
<feature type="non-terminal residue" evidence="1">
    <location>
        <position position="244"/>
    </location>
</feature>
<reference evidence="1" key="1">
    <citation type="submission" date="2019-05" db="EMBL/GenBank/DDBJ databases">
        <title>Annotation for the trematode Paragonimus heterotremus.</title>
        <authorList>
            <person name="Choi Y.-J."/>
        </authorList>
    </citation>
    <scope>NUCLEOTIDE SEQUENCE</scope>
    <source>
        <strain evidence="1">LC</strain>
    </source>
</reference>
<dbReference type="Proteomes" id="UP000748531">
    <property type="component" value="Unassembled WGS sequence"/>
</dbReference>
<evidence type="ECO:0008006" key="3">
    <source>
        <dbReference type="Google" id="ProtNLM"/>
    </source>
</evidence>
<dbReference type="SUPFAM" id="SSF54791">
    <property type="entry name" value="Eukaryotic type KH-domain (KH-domain type I)"/>
    <property type="match status" value="1"/>
</dbReference>
<dbReference type="InterPro" id="IPR036612">
    <property type="entry name" value="KH_dom_type_1_sf"/>
</dbReference>
<sequence length="244" mass="26922">TSQANIKISSGEEGLSERRITITGTLPAVQKAQSMINNSIELHKHLIALNLAMNSVYAAKMDSVQLNRSAVFANTSFDSVHTHHNALGNVEVKPGYPDHVPPVNDVTRTVNPIDWSNCLTRQTSLMNTPTRHDYRPTEMHSAPAQLQIIPRSGSVSQSVSSCVAVSRNSRLDSACPTSVTAVPLLSLMGQPNNHPLPLTDAMNKRQIFELIQQLPTTERHKWLIAFGMNDDNTKECVKQGHRMQ</sequence>
<dbReference type="Gene3D" id="3.30.1370.10">
    <property type="entry name" value="K Homology domain, type 1"/>
    <property type="match status" value="1"/>
</dbReference>
<organism evidence="1 2">
    <name type="scientific">Paragonimus heterotremus</name>
    <dbReference type="NCBI Taxonomy" id="100268"/>
    <lineage>
        <taxon>Eukaryota</taxon>
        <taxon>Metazoa</taxon>
        <taxon>Spiralia</taxon>
        <taxon>Lophotrochozoa</taxon>
        <taxon>Platyhelminthes</taxon>
        <taxon>Trematoda</taxon>
        <taxon>Digenea</taxon>
        <taxon>Plagiorchiida</taxon>
        <taxon>Troglotremata</taxon>
        <taxon>Troglotrematidae</taxon>
        <taxon>Paragonimus</taxon>
    </lineage>
</organism>
<name>A0A8J4TCZ3_9TREM</name>